<dbReference type="EMBL" id="JBBNIN010000018">
    <property type="protein sequence ID" value="MEQ2711743.1"/>
    <property type="molecule type" value="Genomic_DNA"/>
</dbReference>
<dbReference type="PROSITE" id="PS51677">
    <property type="entry name" value="NODB"/>
    <property type="match status" value="1"/>
</dbReference>
<dbReference type="InterPro" id="IPR011330">
    <property type="entry name" value="Glyco_hydro/deAcase_b/a-brl"/>
</dbReference>
<reference evidence="3 4" key="1">
    <citation type="submission" date="2024-04" db="EMBL/GenBank/DDBJ databases">
        <title>Human intestinal bacterial collection.</title>
        <authorList>
            <person name="Pauvert C."/>
            <person name="Hitch T.C.A."/>
            <person name="Clavel T."/>
        </authorList>
    </citation>
    <scope>NUCLEOTIDE SEQUENCE [LARGE SCALE GENOMIC DNA]</scope>
    <source>
        <strain evidence="3 4">CLA-AA-H249</strain>
    </source>
</reference>
<proteinExistence type="predicted"/>
<gene>
    <name evidence="3" type="ORF">AAAU51_11245</name>
</gene>
<dbReference type="InterPro" id="IPR050248">
    <property type="entry name" value="Polysacc_deacetylase_ArnD"/>
</dbReference>
<evidence type="ECO:0000256" key="1">
    <source>
        <dbReference type="SAM" id="SignalP"/>
    </source>
</evidence>
<comment type="caution">
    <text evidence="3">The sequence shown here is derived from an EMBL/GenBank/DDBJ whole genome shotgun (WGS) entry which is preliminary data.</text>
</comment>
<organism evidence="3 4">
    <name type="scientific">Anaerostipes amylophilus</name>
    <dbReference type="NCBI Taxonomy" id="2981779"/>
    <lineage>
        <taxon>Bacteria</taxon>
        <taxon>Bacillati</taxon>
        <taxon>Bacillota</taxon>
        <taxon>Clostridia</taxon>
        <taxon>Lachnospirales</taxon>
        <taxon>Lachnospiraceae</taxon>
        <taxon>Anaerostipes</taxon>
    </lineage>
</organism>
<dbReference type="CDD" id="cd10948">
    <property type="entry name" value="CE4_BsPdaA_like"/>
    <property type="match status" value="1"/>
</dbReference>
<dbReference type="Pfam" id="PF01522">
    <property type="entry name" value="Polysacc_deac_1"/>
    <property type="match status" value="1"/>
</dbReference>
<evidence type="ECO:0000313" key="3">
    <source>
        <dbReference type="EMBL" id="MEQ2711743.1"/>
    </source>
</evidence>
<dbReference type="InterPro" id="IPR014235">
    <property type="entry name" value="Spore_PdaA"/>
</dbReference>
<dbReference type="InterPro" id="IPR002509">
    <property type="entry name" value="NODB_dom"/>
</dbReference>
<keyword evidence="4" id="KW-1185">Reference proteome</keyword>
<keyword evidence="1" id="KW-0732">Signal</keyword>
<feature type="signal peptide" evidence="1">
    <location>
        <begin position="1"/>
        <end position="23"/>
    </location>
</feature>
<evidence type="ECO:0000313" key="4">
    <source>
        <dbReference type="Proteomes" id="UP001482154"/>
    </source>
</evidence>
<dbReference type="Proteomes" id="UP001482154">
    <property type="component" value="Unassembled WGS sequence"/>
</dbReference>
<feature type="chain" id="PRO_5046160642" evidence="1">
    <location>
        <begin position="24"/>
        <end position="285"/>
    </location>
</feature>
<dbReference type="PANTHER" id="PTHR10587">
    <property type="entry name" value="GLYCOSYL TRANSFERASE-RELATED"/>
    <property type="match status" value="1"/>
</dbReference>
<dbReference type="Gene3D" id="3.20.20.370">
    <property type="entry name" value="Glycoside hydrolase/deacetylase"/>
    <property type="match status" value="1"/>
</dbReference>
<protein>
    <submittedName>
        <fullName evidence="3">Polysaccharide deacetylase family protein</fullName>
    </submittedName>
</protein>
<dbReference type="RefSeq" id="WP_349111225.1">
    <property type="nucleotide sequence ID" value="NZ_JBBNIN010000018.1"/>
</dbReference>
<dbReference type="SUPFAM" id="SSF88713">
    <property type="entry name" value="Glycoside hydrolase/deacetylase"/>
    <property type="match status" value="1"/>
</dbReference>
<evidence type="ECO:0000259" key="2">
    <source>
        <dbReference type="PROSITE" id="PS51677"/>
    </source>
</evidence>
<dbReference type="PANTHER" id="PTHR10587:SF78">
    <property type="entry name" value="PEPTIDOGLYCAN-N-ACETYLMURAMIC ACID DEACETYLASE PDAA"/>
    <property type="match status" value="1"/>
</dbReference>
<feature type="domain" description="NodB homology" evidence="2">
    <location>
        <begin position="96"/>
        <end position="277"/>
    </location>
</feature>
<sequence length="285" mass="33078">MKSICMTAVFLIMVLLTACQGLAEKKNVQSNETTSSTLRLSNTDQQKYQETSGETVQGIERWWLKRNENHQTPEVSDYIDLSKYDAYYVNPKCKKKKIFLTFDCGYENGFTPKILDVLKKQKIVAAFFVTKPFIREGRELVRRMKKEGHIVGNHTVHHKSMPTLSDRDNKQEIIDCAEYCKEATGYEMDHFIRPPMGEYNEKTLKLTKSMGYKTIFWSMAYVDFDVNKQPGKQYVVEHFKKYTHNGAIPLMHNVSQSNAEALDEVITNLKKEGYQFESLKKLSSY</sequence>
<accession>A0ABV1IX02</accession>
<name>A0ABV1IX02_9FIRM</name>
<dbReference type="PROSITE" id="PS51257">
    <property type="entry name" value="PROKAR_LIPOPROTEIN"/>
    <property type="match status" value="1"/>
</dbReference>